<evidence type="ECO:0000256" key="5">
    <source>
        <dbReference type="ARBA" id="ARBA00023274"/>
    </source>
</evidence>
<dbReference type="SMART" id="SM00363">
    <property type="entry name" value="S4"/>
    <property type="match status" value="1"/>
</dbReference>
<dbReference type="Pfam" id="PF01479">
    <property type="entry name" value="S4"/>
    <property type="match status" value="1"/>
</dbReference>
<evidence type="ECO:0000313" key="10">
    <source>
        <dbReference type="EMBL" id="OGJ01377.1"/>
    </source>
</evidence>
<dbReference type="InterPro" id="IPR002942">
    <property type="entry name" value="S4_RNA-bd"/>
</dbReference>
<dbReference type="SUPFAM" id="SSF55174">
    <property type="entry name" value="Alpha-L RNA-binding motif"/>
    <property type="match status" value="1"/>
</dbReference>
<evidence type="ECO:0000256" key="1">
    <source>
        <dbReference type="ARBA" id="ARBA00007465"/>
    </source>
</evidence>
<dbReference type="InterPro" id="IPR036986">
    <property type="entry name" value="S4_RNA-bd_sf"/>
</dbReference>
<accession>A0A1F6Y4T0</accession>
<evidence type="ECO:0000259" key="9">
    <source>
        <dbReference type="SMART" id="SM01390"/>
    </source>
</evidence>
<dbReference type="PANTHER" id="PTHR11831">
    <property type="entry name" value="30S 40S RIBOSOMAL PROTEIN"/>
    <property type="match status" value="1"/>
</dbReference>
<organism evidence="10 11">
    <name type="scientific">Candidatus Nomurabacteria bacterium RIFCSPLOWO2_12_FULL_44_11</name>
    <dbReference type="NCBI Taxonomy" id="1801796"/>
    <lineage>
        <taxon>Bacteria</taxon>
        <taxon>Candidatus Nomuraibacteriota</taxon>
    </lineage>
</organism>
<evidence type="ECO:0000256" key="6">
    <source>
        <dbReference type="ARBA" id="ARBA00035254"/>
    </source>
</evidence>
<dbReference type="EMBL" id="MFVU01000027">
    <property type="protein sequence ID" value="OGJ01377.1"/>
    <property type="molecule type" value="Genomic_DNA"/>
</dbReference>
<protein>
    <recommendedName>
        <fullName evidence="6 7">Small ribosomal subunit protein uS4</fullName>
    </recommendedName>
</protein>
<keyword evidence="3 7" id="KW-0694">RNA-binding</keyword>
<keyword evidence="2 7" id="KW-0699">rRNA-binding</keyword>
<dbReference type="Gene3D" id="3.10.290.10">
    <property type="entry name" value="RNA-binding S4 domain"/>
    <property type="match status" value="1"/>
</dbReference>
<dbReference type="AlphaFoldDB" id="A0A1F6Y4T0"/>
<dbReference type="Proteomes" id="UP000178645">
    <property type="component" value="Unassembled WGS sequence"/>
</dbReference>
<dbReference type="InterPro" id="IPR005709">
    <property type="entry name" value="Ribosomal_uS4_bac-type"/>
</dbReference>
<name>A0A1F6Y4T0_9BACT</name>
<comment type="similarity">
    <text evidence="1 7">Belongs to the universal ribosomal protein uS4 family.</text>
</comment>
<evidence type="ECO:0000256" key="4">
    <source>
        <dbReference type="ARBA" id="ARBA00022980"/>
    </source>
</evidence>
<dbReference type="PROSITE" id="PS50889">
    <property type="entry name" value="S4"/>
    <property type="match status" value="1"/>
</dbReference>
<evidence type="ECO:0000256" key="7">
    <source>
        <dbReference type="HAMAP-Rule" id="MF_01306"/>
    </source>
</evidence>
<dbReference type="GO" id="GO:0019843">
    <property type="term" value="F:rRNA binding"/>
    <property type="evidence" value="ECO:0007669"/>
    <property type="project" value="UniProtKB-UniRule"/>
</dbReference>
<dbReference type="InterPro" id="IPR001912">
    <property type="entry name" value="Ribosomal_uS4_N"/>
</dbReference>
<evidence type="ECO:0000256" key="2">
    <source>
        <dbReference type="ARBA" id="ARBA00022730"/>
    </source>
</evidence>
<dbReference type="NCBIfam" id="TIGR01017">
    <property type="entry name" value="rpsD_bact"/>
    <property type="match status" value="1"/>
</dbReference>
<keyword evidence="4 7" id="KW-0689">Ribosomal protein</keyword>
<dbReference type="FunFam" id="3.10.290.10:FF:000001">
    <property type="entry name" value="30S ribosomal protein S4"/>
    <property type="match status" value="1"/>
</dbReference>
<gene>
    <name evidence="7" type="primary">rpsD</name>
    <name evidence="10" type="ORF">A3G53_02345</name>
</gene>
<comment type="function">
    <text evidence="7">One of the primary rRNA binding proteins, it binds directly to 16S rRNA where it nucleates assembly of the body of the 30S subunit.</text>
</comment>
<evidence type="ECO:0000256" key="3">
    <source>
        <dbReference type="ARBA" id="ARBA00022884"/>
    </source>
</evidence>
<dbReference type="GO" id="GO:0015935">
    <property type="term" value="C:small ribosomal subunit"/>
    <property type="evidence" value="ECO:0007669"/>
    <property type="project" value="InterPro"/>
</dbReference>
<keyword evidence="5 7" id="KW-0687">Ribonucleoprotein</keyword>
<proteinExistence type="inferred from homology"/>
<sequence>MITKPKFKICRRLGPGVYDKCQTVKFSTASGKFAGPGVGRRPRAMTEYGTQLIEKQKIRFSYGITERQLSNYVRKAVHIKGAGTAEKFYEELESRLDNVIYRMGLAPTRRAGRQMVSHGHFIVNDHKVTIPSYEIAAGDIIKIREGSKSKKLFVGLAEKNKDYVMPAWLSFDFGKMEGKILGKPKRAETFIDLNAVLEFYSR</sequence>
<dbReference type="Gene3D" id="1.10.1050.10">
    <property type="entry name" value="Ribosomal Protein S4 Delta 41, Chain A, domain 1"/>
    <property type="match status" value="1"/>
</dbReference>
<dbReference type="InterPro" id="IPR022801">
    <property type="entry name" value="Ribosomal_uS4"/>
</dbReference>
<dbReference type="HAMAP" id="MF_01306_B">
    <property type="entry name" value="Ribosomal_uS4_B"/>
    <property type="match status" value="1"/>
</dbReference>
<dbReference type="GO" id="GO:0042274">
    <property type="term" value="P:ribosomal small subunit biogenesis"/>
    <property type="evidence" value="ECO:0007669"/>
    <property type="project" value="TreeGrafter"/>
</dbReference>
<dbReference type="CDD" id="cd00165">
    <property type="entry name" value="S4"/>
    <property type="match status" value="1"/>
</dbReference>
<dbReference type="GO" id="GO:0006412">
    <property type="term" value="P:translation"/>
    <property type="evidence" value="ECO:0007669"/>
    <property type="project" value="UniProtKB-UniRule"/>
</dbReference>
<dbReference type="GO" id="GO:0003735">
    <property type="term" value="F:structural constituent of ribosome"/>
    <property type="evidence" value="ECO:0007669"/>
    <property type="project" value="InterPro"/>
</dbReference>
<dbReference type="PANTHER" id="PTHR11831:SF4">
    <property type="entry name" value="SMALL RIBOSOMAL SUBUNIT PROTEIN US4M"/>
    <property type="match status" value="1"/>
</dbReference>
<feature type="domain" description="RNA-binding S4" evidence="8">
    <location>
        <begin position="94"/>
        <end position="160"/>
    </location>
</feature>
<evidence type="ECO:0000313" key="11">
    <source>
        <dbReference type="Proteomes" id="UP000178645"/>
    </source>
</evidence>
<dbReference type="Pfam" id="PF00163">
    <property type="entry name" value="Ribosomal_S4"/>
    <property type="match status" value="1"/>
</dbReference>
<feature type="domain" description="Small ribosomal subunit protein uS4 N-terminal" evidence="9">
    <location>
        <begin position="1"/>
        <end position="93"/>
    </location>
</feature>
<dbReference type="NCBIfam" id="NF003717">
    <property type="entry name" value="PRK05327.1"/>
    <property type="match status" value="1"/>
</dbReference>
<comment type="function">
    <text evidence="7">With S5 and S12 plays an important role in translational accuracy.</text>
</comment>
<reference evidence="10 11" key="1">
    <citation type="journal article" date="2016" name="Nat. Commun.">
        <title>Thousands of microbial genomes shed light on interconnected biogeochemical processes in an aquifer system.</title>
        <authorList>
            <person name="Anantharaman K."/>
            <person name="Brown C.T."/>
            <person name="Hug L.A."/>
            <person name="Sharon I."/>
            <person name="Castelle C.J."/>
            <person name="Probst A.J."/>
            <person name="Thomas B.C."/>
            <person name="Singh A."/>
            <person name="Wilkins M.J."/>
            <person name="Karaoz U."/>
            <person name="Brodie E.L."/>
            <person name="Williams K.H."/>
            <person name="Hubbard S.S."/>
            <person name="Banfield J.F."/>
        </authorList>
    </citation>
    <scope>NUCLEOTIDE SEQUENCE [LARGE SCALE GENOMIC DNA]</scope>
</reference>
<dbReference type="SMART" id="SM01390">
    <property type="entry name" value="Ribosomal_S4"/>
    <property type="match status" value="1"/>
</dbReference>
<comment type="caution">
    <text evidence="10">The sequence shown here is derived from an EMBL/GenBank/DDBJ whole genome shotgun (WGS) entry which is preliminary data.</text>
</comment>
<evidence type="ECO:0000259" key="8">
    <source>
        <dbReference type="SMART" id="SM00363"/>
    </source>
</evidence>
<comment type="subunit">
    <text evidence="7">Part of the 30S ribosomal subunit. Contacts protein S5. The interaction surface between S4 and S5 is involved in control of translational fidelity.</text>
</comment>